<protein>
    <recommendedName>
        <fullName evidence="3">Retrotransposon gag domain-containing protein</fullName>
    </recommendedName>
</protein>
<evidence type="ECO:0000313" key="1">
    <source>
        <dbReference type="EMBL" id="KOX73200.1"/>
    </source>
</evidence>
<reference evidence="1 2" key="1">
    <citation type="submission" date="2015-07" db="EMBL/GenBank/DDBJ databases">
        <title>The genome of Melipona quadrifasciata.</title>
        <authorList>
            <person name="Pan H."/>
            <person name="Kapheim K."/>
        </authorList>
    </citation>
    <scope>NUCLEOTIDE SEQUENCE [LARGE SCALE GENOMIC DNA]</scope>
    <source>
        <strain evidence="1">0111107301</strain>
        <tissue evidence="1">Whole body</tissue>
    </source>
</reference>
<organism evidence="1 2">
    <name type="scientific">Melipona quadrifasciata</name>
    <dbReference type="NCBI Taxonomy" id="166423"/>
    <lineage>
        <taxon>Eukaryota</taxon>
        <taxon>Metazoa</taxon>
        <taxon>Ecdysozoa</taxon>
        <taxon>Arthropoda</taxon>
        <taxon>Hexapoda</taxon>
        <taxon>Insecta</taxon>
        <taxon>Pterygota</taxon>
        <taxon>Neoptera</taxon>
        <taxon>Endopterygota</taxon>
        <taxon>Hymenoptera</taxon>
        <taxon>Apocrita</taxon>
        <taxon>Aculeata</taxon>
        <taxon>Apoidea</taxon>
        <taxon>Anthophila</taxon>
        <taxon>Apidae</taxon>
        <taxon>Melipona</taxon>
    </lineage>
</organism>
<proteinExistence type="predicted"/>
<dbReference type="AlphaFoldDB" id="A0A0M8ZXM1"/>
<dbReference type="EMBL" id="KQ435802">
    <property type="protein sequence ID" value="KOX73200.1"/>
    <property type="molecule type" value="Genomic_DNA"/>
</dbReference>
<evidence type="ECO:0000313" key="2">
    <source>
        <dbReference type="Proteomes" id="UP000053105"/>
    </source>
</evidence>
<dbReference type="Proteomes" id="UP000053105">
    <property type="component" value="Unassembled WGS sequence"/>
</dbReference>
<keyword evidence="2" id="KW-1185">Reference proteome</keyword>
<gene>
    <name evidence="1" type="ORF">WN51_01791</name>
</gene>
<accession>A0A0M8ZXM1</accession>
<dbReference type="OrthoDB" id="7554598at2759"/>
<name>A0A0M8ZXM1_9HYME</name>
<sequence length="600" mass="68263">MQNIRQGNNETVQSYANRFKQALQTNPIARNLALEQERTEAIKFFVYNLRPELAYCTLPMRPSTLLEAQQYAIDTDVWIQETAMRNGLTVIATTLMLKPIGHKKILTEIILRDSHFTKLTEQMANQSRELKHAINNEILDQNLLILEILITELANKIDDFYYMIILGKRGIIDTKLINIGTFIESYNRLMQRASITVNNQMKFQEIIDVSRLNTATRETIRFIAPLLENEYVLNEENNYIPVNYEYVNRYCRESPVGKICKRTQPTIHTETYDPTNDCKTVMFNIVNLTFIPLQNDNGYLTIPQNPIIIRLKRFASPLGISKLLSQATRPCDDHTINELELIRINNDQLEQPRYLTEATSSARSTEIGPPKIVRFGTKLSLRVSDRNNNNRCARHNSCEIVRVAALRPIHTLKHALTPKFHDARCDVLGIGESASEASITDAGLRLLALDTCKGRKRFEVVRKRKRKLRFVLESLLRLIINGANGSKLLILQTLVVTTPARLTQHHPSQWGSAHSTCLTSKIGDQGSRNLLKQIGTNPVEKLPIRPKIRDWRIRRSGEDSECLADESVGPVDSLGIPSTPWRCSTLVEQGDAELRAGFTG</sequence>
<evidence type="ECO:0008006" key="3">
    <source>
        <dbReference type="Google" id="ProtNLM"/>
    </source>
</evidence>